<evidence type="ECO:0000313" key="2">
    <source>
        <dbReference type="EMBL" id="GKS80987.1"/>
    </source>
</evidence>
<keyword evidence="3" id="KW-1185">Reference proteome</keyword>
<reference evidence="2" key="1">
    <citation type="journal article" date="2022" name="Int. J. Syst. Evol. Microbiol.">
        <title>A novel species of lactic acid bacteria, Ligilactobacillus pabuli sp. nov., isolated from alfalfa silage.</title>
        <authorList>
            <person name="Tohno M."/>
            <person name="Tanizawa Y."/>
            <person name="Sawada H."/>
            <person name="Sakamoto M."/>
            <person name="Ohkuma M."/>
            <person name="Kobayashi H."/>
        </authorList>
    </citation>
    <scope>NUCLEOTIDE SEQUENCE</scope>
    <source>
        <strain evidence="2">AF129</strain>
    </source>
</reference>
<evidence type="ECO:0000259" key="1">
    <source>
        <dbReference type="PROSITE" id="PS51704"/>
    </source>
</evidence>
<dbReference type="Gene3D" id="3.20.20.190">
    <property type="entry name" value="Phosphatidylinositol (PI) phosphodiesterase"/>
    <property type="match status" value="1"/>
</dbReference>
<sequence length="109" mass="12189">MQKNVIVQAGDLNALKELDEVFPKMPKLALVGTQDNFDQALKSPAVDIVGANVNLMNPENVQRAHEQHKQFNAWALDSDSEIKKAIDLGVDSYFTNYTAKALALEKKYR</sequence>
<organism evidence="2 3">
    <name type="scientific">Ligilactobacillus pabuli</name>
    <dbReference type="NCBI Taxonomy" id="2886039"/>
    <lineage>
        <taxon>Bacteria</taxon>
        <taxon>Bacillati</taxon>
        <taxon>Bacillota</taxon>
        <taxon>Bacilli</taxon>
        <taxon>Lactobacillales</taxon>
        <taxon>Lactobacillaceae</taxon>
        <taxon>Ligilactobacillus</taxon>
    </lineage>
</organism>
<gene>
    <name evidence="2" type="ORF">LPAF129_06720</name>
</gene>
<protein>
    <recommendedName>
        <fullName evidence="1">GP-PDE domain-containing protein</fullName>
    </recommendedName>
</protein>
<dbReference type="PROSITE" id="PS51704">
    <property type="entry name" value="GP_PDE"/>
    <property type="match status" value="1"/>
</dbReference>
<dbReference type="EMBL" id="BQXH01000004">
    <property type="protein sequence ID" value="GKS80987.1"/>
    <property type="molecule type" value="Genomic_DNA"/>
</dbReference>
<dbReference type="InterPro" id="IPR030395">
    <property type="entry name" value="GP_PDE_dom"/>
</dbReference>
<name>A0ABQ5JHL5_9LACO</name>
<evidence type="ECO:0000313" key="3">
    <source>
        <dbReference type="Proteomes" id="UP001055149"/>
    </source>
</evidence>
<comment type="caution">
    <text evidence="2">The sequence shown here is derived from an EMBL/GenBank/DDBJ whole genome shotgun (WGS) entry which is preliminary data.</text>
</comment>
<dbReference type="PANTHER" id="PTHR46211">
    <property type="entry name" value="GLYCEROPHOSPHORYL DIESTER PHOSPHODIESTERASE"/>
    <property type="match status" value="1"/>
</dbReference>
<dbReference type="SUPFAM" id="SSF51695">
    <property type="entry name" value="PLC-like phosphodiesterases"/>
    <property type="match status" value="1"/>
</dbReference>
<dbReference type="CDD" id="cd08556">
    <property type="entry name" value="GDPD"/>
    <property type="match status" value="1"/>
</dbReference>
<dbReference type="Pfam" id="PF03009">
    <property type="entry name" value="GDPD"/>
    <property type="match status" value="1"/>
</dbReference>
<accession>A0ABQ5JHL5</accession>
<feature type="domain" description="GP-PDE" evidence="1">
    <location>
        <begin position="1"/>
        <end position="105"/>
    </location>
</feature>
<dbReference type="Proteomes" id="UP001055149">
    <property type="component" value="Unassembled WGS sequence"/>
</dbReference>
<proteinExistence type="predicted"/>
<dbReference type="PANTHER" id="PTHR46211:SF14">
    <property type="entry name" value="GLYCEROPHOSPHODIESTER PHOSPHODIESTERASE"/>
    <property type="match status" value="1"/>
</dbReference>
<dbReference type="InterPro" id="IPR017946">
    <property type="entry name" value="PLC-like_Pdiesterase_TIM-brl"/>
</dbReference>